<accession>A0A097ANY0</accession>
<feature type="transmembrane region" description="Helical" evidence="1">
    <location>
        <begin position="95"/>
        <end position="117"/>
    </location>
</feature>
<feature type="transmembrane region" description="Helical" evidence="1">
    <location>
        <begin position="38"/>
        <end position="60"/>
    </location>
</feature>
<keyword evidence="1" id="KW-0472">Membrane</keyword>
<dbReference type="EMBL" id="CP009170">
    <property type="protein sequence ID" value="AIS51508.1"/>
    <property type="molecule type" value="Genomic_DNA"/>
</dbReference>
<sequence>MNKIHRMVFMALIIAIGTLTSQYVWFSVGVAKVTPVQHAINVISAVFLGPWGALEVAFIIGLLRNILGVGSLLAFPGGMVGAFIAGYLYRFTRKLYFAPVGEVIGTGIIGALLSYPIAKYILGSSGTAFMFFIPFSLSSAIGSVIGYVVLLALVKYKKLDYCN</sequence>
<evidence type="ECO:0000256" key="1">
    <source>
        <dbReference type="SAM" id="Phobius"/>
    </source>
</evidence>
<proteinExistence type="predicted"/>
<evidence type="ECO:0000313" key="2">
    <source>
        <dbReference type="EMBL" id="AIS51508.1"/>
    </source>
</evidence>
<organism evidence="2 3">
    <name type="scientific">Thermoanaerobacter kivui</name>
    <name type="common">Acetogenium kivui</name>
    <dbReference type="NCBI Taxonomy" id="2325"/>
    <lineage>
        <taxon>Bacteria</taxon>
        <taxon>Bacillati</taxon>
        <taxon>Bacillota</taxon>
        <taxon>Clostridia</taxon>
        <taxon>Thermoanaerobacterales</taxon>
        <taxon>Thermoanaerobacteraceae</taxon>
        <taxon>Thermoanaerobacter</taxon>
    </lineage>
</organism>
<dbReference type="RefSeq" id="WP_049684473.1">
    <property type="nucleotide sequence ID" value="NZ_CP009170.1"/>
</dbReference>
<dbReference type="NCBIfam" id="TIGR02359">
    <property type="entry name" value="thiW"/>
    <property type="match status" value="1"/>
</dbReference>
<dbReference type="Gene3D" id="1.10.1760.20">
    <property type="match status" value="1"/>
</dbReference>
<feature type="transmembrane region" description="Helical" evidence="1">
    <location>
        <begin position="129"/>
        <end position="154"/>
    </location>
</feature>
<dbReference type="STRING" id="2325.TKV_c03030"/>
<gene>
    <name evidence="2" type="primary">thiW</name>
    <name evidence="2" type="ORF">TKV_c03030</name>
</gene>
<keyword evidence="1" id="KW-0812">Transmembrane</keyword>
<dbReference type="eggNOG" id="COG4732">
    <property type="taxonomic scope" value="Bacteria"/>
</dbReference>
<name>A0A097ANY0_THEKI</name>
<evidence type="ECO:0000313" key="3">
    <source>
        <dbReference type="Proteomes" id="UP000029669"/>
    </source>
</evidence>
<protein>
    <submittedName>
        <fullName evidence="2">Protein ThiW</fullName>
    </submittedName>
</protein>
<feature type="transmembrane region" description="Helical" evidence="1">
    <location>
        <begin position="67"/>
        <end position="89"/>
    </location>
</feature>
<dbReference type="InterPro" id="IPR012652">
    <property type="entry name" value="ThiW"/>
</dbReference>
<reference evidence="3" key="1">
    <citation type="journal article" date="2015" name="Genome Announc.">
        <title>Whole-Genome Sequences of 80 Environmental and Clinical Isolates of Burkholderia pseudomallei.</title>
        <authorList>
            <person name="Johnson S.L."/>
            <person name="Baker A.L."/>
            <person name="Chain P.S."/>
            <person name="Currie B.J."/>
            <person name="Daligault H.E."/>
            <person name="Davenport K.W."/>
            <person name="Davis C.B."/>
            <person name="Inglis T.J."/>
            <person name="Kaestli M."/>
            <person name="Koren S."/>
            <person name="Mayo M."/>
            <person name="Merritt A.J."/>
            <person name="Price E.P."/>
            <person name="Sarovich D.S."/>
            <person name="Warner J."/>
            <person name="Rosovitz M.J."/>
        </authorList>
    </citation>
    <scope>NUCLEOTIDE SEQUENCE [LARGE SCALE GENOMIC DNA]</scope>
    <source>
        <strain evidence="3">DSM 2030</strain>
    </source>
</reference>
<dbReference type="PIRSF" id="PIRSF024534">
    <property type="entry name" value="ThiW"/>
    <property type="match status" value="1"/>
</dbReference>
<dbReference type="Proteomes" id="UP000029669">
    <property type="component" value="Chromosome"/>
</dbReference>
<dbReference type="KEGG" id="tki:TKV_c03030"/>
<keyword evidence="1" id="KW-1133">Transmembrane helix</keyword>
<dbReference type="Pfam" id="PF09512">
    <property type="entry name" value="ThiW"/>
    <property type="match status" value="1"/>
</dbReference>
<dbReference type="HOGENOM" id="CLU_100509_0_1_9"/>
<feature type="transmembrane region" description="Helical" evidence="1">
    <location>
        <begin position="7"/>
        <end position="26"/>
    </location>
</feature>
<dbReference type="AlphaFoldDB" id="A0A097ANY0"/>
<keyword evidence="3" id="KW-1185">Reference proteome</keyword>
<dbReference type="OrthoDB" id="5516776at2"/>